<dbReference type="InterPro" id="IPR057200">
    <property type="entry name" value="DUF7878"/>
</dbReference>
<evidence type="ECO:0000259" key="1">
    <source>
        <dbReference type="Pfam" id="PF25297"/>
    </source>
</evidence>
<proteinExistence type="predicted"/>
<protein>
    <recommendedName>
        <fullName evidence="1">DUF7878 domain-containing protein</fullName>
    </recommendedName>
</protein>
<accession>A0A2M9CYT1</accession>
<dbReference type="Proteomes" id="UP000231693">
    <property type="component" value="Unassembled WGS sequence"/>
</dbReference>
<evidence type="ECO:0000313" key="2">
    <source>
        <dbReference type="EMBL" id="PJJ77060.1"/>
    </source>
</evidence>
<gene>
    <name evidence="2" type="ORF">CLV28_0272</name>
</gene>
<name>A0A2M9CYT1_9CELL</name>
<dbReference type="OrthoDB" id="3695765at2"/>
<sequence length="135" mass="15390">MMISYGAFNADDLCGDTLSEYLVSVEADLRIEDGGTQVYSELDFPVAELARNLLAWLKSPHQDDFLFKSESFEEVGSVKICRVEGKWTIGSVYYPDCVSRPTDWGTVEDACRAFIYMVRNDLERFGFDSTWILDE</sequence>
<organism evidence="2 3">
    <name type="scientific">Sediminihabitans luteus</name>
    <dbReference type="NCBI Taxonomy" id="1138585"/>
    <lineage>
        <taxon>Bacteria</taxon>
        <taxon>Bacillati</taxon>
        <taxon>Actinomycetota</taxon>
        <taxon>Actinomycetes</taxon>
        <taxon>Micrococcales</taxon>
        <taxon>Cellulomonadaceae</taxon>
        <taxon>Sediminihabitans</taxon>
    </lineage>
</organism>
<comment type="caution">
    <text evidence="2">The sequence shown here is derived from an EMBL/GenBank/DDBJ whole genome shotgun (WGS) entry which is preliminary data.</text>
</comment>
<evidence type="ECO:0000313" key="3">
    <source>
        <dbReference type="Proteomes" id="UP000231693"/>
    </source>
</evidence>
<dbReference type="RefSeq" id="WP_100421508.1">
    <property type="nucleotide sequence ID" value="NZ_BOOX01000016.1"/>
</dbReference>
<dbReference type="EMBL" id="PGFE01000001">
    <property type="protein sequence ID" value="PJJ77060.1"/>
    <property type="molecule type" value="Genomic_DNA"/>
</dbReference>
<keyword evidence="3" id="KW-1185">Reference proteome</keyword>
<dbReference type="AlphaFoldDB" id="A0A2M9CYT1"/>
<reference evidence="2 3" key="1">
    <citation type="submission" date="2017-11" db="EMBL/GenBank/DDBJ databases">
        <title>Genomic Encyclopedia of Archaeal and Bacterial Type Strains, Phase II (KMG-II): From Individual Species to Whole Genera.</title>
        <authorList>
            <person name="Goeker M."/>
        </authorList>
    </citation>
    <scope>NUCLEOTIDE SEQUENCE [LARGE SCALE GENOMIC DNA]</scope>
    <source>
        <strain evidence="2 3">DSM 25478</strain>
    </source>
</reference>
<feature type="domain" description="DUF7878" evidence="1">
    <location>
        <begin position="19"/>
        <end position="123"/>
    </location>
</feature>
<dbReference type="Pfam" id="PF25297">
    <property type="entry name" value="DUF7878"/>
    <property type="match status" value="1"/>
</dbReference>